<evidence type="ECO:0000313" key="2">
    <source>
        <dbReference type="EMBL" id="THX23146.1"/>
    </source>
</evidence>
<evidence type="ECO:0000256" key="1">
    <source>
        <dbReference type="SAM" id="MobiDB-lite"/>
    </source>
</evidence>
<dbReference type="EMBL" id="QZAT01000158">
    <property type="protein sequence ID" value="THX23146.1"/>
    <property type="molecule type" value="Genomic_DNA"/>
</dbReference>
<feature type="compositionally biased region" description="Basic and acidic residues" evidence="1">
    <location>
        <begin position="1"/>
        <end position="10"/>
    </location>
</feature>
<accession>A0AB74JIZ3</accession>
<sequence length="408" mass="45708">MPSRNHHDPDSGLSWNETILSGPTSLSKQMNDFMNKSIGLSPLLESKSDETGAGSLEDMAVRCLLGNLDALVKESLEGVPGLVAKRIWERIVRNKPPSRQEEYNTNTHPHSNLQTLRLWQLFTIICSDDPPSSAHTTITRHHIPLSLVIPAIESPSLAYLTSLTLVDQIADSTASLPLLSTLSNLISLHIIGASTSSAQTSMITDSTLRLWSKRAIHQNGFPRLKMLFLRFQFGVTEIGLGELAGFKELEMCVTSRCGVKIKEAKKIVKGVGWKMTSSAFYSHADVILQDRPLGKNYIGVVTEYLTSTIATPSSATTYNPPLSLIQLGRQSPTFETNILHSINEIECWIRDDEKTQKFEQQRKRMVAEREEEKQEAGKKRKRIKEAKRRDLLGLLEKLKGAKPRLWKR</sequence>
<gene>
    <name evidence="2" type="ORF">D6D12_08609</name>
</gene>
<protein>
    <submittedName>
        <fullName evidence="2">Uncharacterized protein</fullName>
    </submittedName>
</protein>
<organism evidence="2 3">
    <name type="scientific">Aureobasidium pullulans</name>
    <name type="common">Black yeast</name>
    <name type="synonym">Pullularia pullulans</name>
    <dbReference type="NCBI Taxonomy" id="5580"/>
    <lineage>
        <taxon>Eukaryota</taxon>
        <taxon>Fungi</taxon>
        <taxon>Dikarya</taxon>
        <taxon>Ascomycota</taxon>
        <taxon>Pezizomycotina</taxon>
        <taxon>Dothideomycetes</taxon>
        <taxon>Dothideomycetidae</taxon>
        <taxon>Dothideales</taxon>
        <taxon>Saccotheciaceae</taxon>
        <taxon>Aureobasidium</taxon>
    </lineage>
</organism>
<evidence type="ECO:0000313" key="3">
    <source>
        <dbReference type="Proteomes" id="UP000310374"/>
    </source>
</evidence>
<name>A0AB74JIZ3_AURPU</name>
<dbReference type="AlphaFoldDB" id="A0AB74JIZ3"/>
<reference evidence="2 3" key="1">
    <citation type="submission" date="2018-10" db="EMBL/GenBank/DDBJ databases">
        <title>Fifty Aureobasidium pullulans genomes reveal a recombining polyextremotolerant generalist.</title>
        <authorList>
            <person name="Gostincar C."/>
            <person name="Turk M."/>
            <person name="Zajc J."/>
            <person name="Gunde-Cimerman N."/>
        </authorList>
    </citation>
    <scope>NUCLEOTIDE SEQUENCE [LARGE SCALE GENOMIC DNA]</scope>
    <source>
        <strain evidence="2 3">EXF-10081</strain>
    </source>
</reference>
<comment type="caution">
    <text evidence="2">The sequence shown here is derived from an EMBL/GenBank/DDBJ whole genome shotgun (WGS) entry which is preliminary data.</text>
</comment>
<dbReference type="Proteomes" id="UP000310374">
    <property type="component" value="Unassembled WGS sequence"/>
</dbReference>
<feature type="region of interest" description="Disordered" evidence="1">
    <location>
        <begin position="1"/>
        <end position="20"/>
    </location>
</feature>
<feature type="region of interest" description="Disordered" evidence="1">
    <location>
        <begin position="360"/>
        <end position="384"/>
    </location>
</feature>
<feature type="compositionally biased region" description="Basic and acidic residues" evidence="1">
    <location>
        <begin position="360"/>
        <end position="377"/>
    </location>
</feature>
<proteinExistence type="predicted"/>